<gene>
    <name evidence="1" type="ORF">EJK80_01285</name>
</gene>
<dbReference type="Proteomes" id="UP000318080">
    <property type="component" value="Unassembled WGS sequence"/>
</dbReference>
<comment type="caution">
    <text evidence="1">The sequence shown here is derived from an EMBL/GenBank/DDBJ whole genome shotgun (WGS) entry which is preliminary data.</text>
</comment>
<proteinExistence type="predicted"/>
<dbReference type="RefSeq" id="WP_141628469.1">
    <property type="nucleotide sequence ID" value="NZ_VHIR01000001.1"/>
</dbReference>
<organism evidence="1 2">
    <name type="scientific">Corynebacterium phoceense</name>
    <dbReference type="NCBI Taxonomy" id="1686286"/>
    <lineage>
        <taxon>Bacteria</taxon>
        <taxon>Bacillati</taxon>
        <taxon>Actinomycetota</taxon>
        <taxon>Actinomycetes</taxon>
        <taxon>Mycobacteriales</taxon>
        <taxon>Corynebacteriaceae</taxon>
        <taxon>Corynebacterium</taxon>
    </lineage>
</organism>
<evidence type="ECO:0000313" key="1">
    <source>
        <dbReference type="EMBL" id="TQE44736.1"/>
    </source>
</evidence>
<evidence type="ECO:0000313" key="2">
    <source>
        <dbReference type="Proteomes" id="UP000318080"/>
    </source>
</evidence>
<dbReference type="AlphaFoldDB" id="A0A540RAH5"/>
<dbReference type="EMBL" id="VHIR01000001">
    <property type="protein sequence ID" value="TQE44736.1"/>
    <property type="molecule type" value="Genomic_DNA"/>
</dbReference>
<keyword evidence="2" id="KW-1185">Reference proteome</keyword>
<protein>
    <submittedName>
        <fullName evidence="1">Uncharacterized protein</fullName>
    </submittedName>
</protein>
<name>A0A540RAH5_9CORY</name>
<reference evidence="1 2" key="1">
    <citation type="submission" date="2019-06" db="EMBL/GenBank/DDBJ databases">
        <title>Draft genome of C. phoceense Strain 272.</title>
        <authorList>
            <person name="Pacheco L.G.C."/>
            <person name="Barberis C.M."/>
            <person name="Almuzara M.N."/>
            <person name="Traglia G.M."/>
            <person name="Santos C.S."/>
            <person name="Rocha D.J.P.G."/>
            <person name="Aguiar E.R.G.R."/>
            <person name="Vay C.A."/>
        </authorList>
    </citation>
    <scope>NUCLEOTIDE SEQUENCE [LARGE SCALE GENOMIC DNA]</scope>
    <source>
        <strain evidence="1 2">272</strain>
    </source>
</reference>
<dbReference type="STRING" id="1686286.GCA_900092335_02345"/>
<accession>A0A540RAH5</accession>
<sequence length="455" mass="42860">MSVIAEVLSLDANSISATLNQWKSVSASAGEAAAQLEAMAASLEESNEGESIDAAVAKIREIAGTGSEIAANAGAMAGRTGAMLGLSQVSKLMALSMASTLSLPMDPVSREAVEQSGLVMMQNALQSMVDVSLPPVASIAQPQMRASGGDFTAGMDAVNASGFGLSTDEVEWPKSFEEAVVRGAVGPGSFEIVDGQLRPVNDIGLSAEDLAQLNRAAQTYVPAIYDAAGLPELSQALTTPASVGTLPSAAGLTAGLPGGVGGAAGGLSGGAPGIGALSGGGASPANLGGASGLGAAAGLGGGMNSGLGGSGIGAAPMGALGGAGGGAAGAAGRGGGVRGGIGSRVGMPAAGGLGAGVGRVGLPGAGGVAAGGAPGAGAAGVGSTGAGVRAGGVGGGAGAAHRGMMPMMGAGHGQGDKRGKVKTVTTAVEQDQNRRALLGEVPPSVPGVIGAWVRD</sequence>